<evidence type="ECO:0000313" key="9">
    <source>
        <dbReference type="Proteomes" id="UP000004980"/>
    </source>
</evidence>
<dbReference type="Proteomes" id="UP000236649">
    <property type="component" value="Chromosome 2"/>
</dbReference>
<accession>A0AAN1JBB8</accession>
<dbReference type="KEGG" id="phs:C2L64_20225"/>
<feature type="region of interest" description="Disordered" evidence="5">
    <location>
        <begin position="46"/>
        <end position="74"/>
    </location>
</feature>
<protein>
    <submittedName>
        <fullName evidence="7">Iron-binding protein</fullName>
    </submittedName>
    <submittedName>
        <fullName evidence="8">Zinc finger CDGSH-type domain containing protein</fullName>
    </submittedName>
</protein>
<keyword evidence="4" id="KW-0411">Iron-sulfur</keyword>
<dbReference type="EMBL" id="CP026106">
    <property type="protein sequence ID" value="AUT70711.1"/>
    <property type="molecule type" value="Genomic_DNA"/>
</dbReference>
<dbReference type="GO" id="GO:0005737">
    <property type="term" value="C:cytoplasm"/>
    <property type="evidence" value="ECO:0007669"/>
    <property type="project" value="UniProtKB-ARBA"/>
</dbReference>
<sequence>MSTAIITTQNDGPYHITGDFQITTQSGQPIAAGKNEVWLCRCGQSSHKPLCDGSHKKVRFSSNLDEESQKGQKP</sequence>
<dbReference type="SMART" id="SM00704">
    <property type="entry name" value="ZnF_CDGSH"/>
    <property type="match status" value="1"/>
</dbReference>
<dbReference type="EMBL" id="AKAU01000161">
    <property type="protein sequence ID" value="EIM97364.1"/>
    <property type="molecule type" value="Genomic_DNA"/>
</dbReference>
<dbReference type="InterPro" id="IPR018967">
    <property type="entry name" value="FeS-contain_CDGSH-typ"/>
</dbReference>
<dbReference type="GO" id="GO:0051537">
    <property type="term" value="F:2 iron, 2 sulfur cluster binding"/>
    <property type="evidence" value="ECO:0007669"/>
    <property type="project" value="UniProtKB-KW"/>
</dbReference>
<dbReference type="RefSeq" id="WP_007587538.1">
    <property type="nucleotide sequence ID" value="NZ_AKAU01000161.1"/>
</dbReference>
<evidence type="ECO:0000256" key="4">
    <source>
        <dbReference type="ARBA" id="ARBA00023014"/>
    </source>
</evidence>
<dbReference type="GeneID" id="55530656"/>
<evidence type="ECO:0000313" key="10">
    <source>
        <dbReference type="Proteomes" id="UP000236649"/>
    </source>
</evidence>
<evidence type="ECO:0000256" key="1">
    <source>
        <dbReference type="ARBA" id="ARBA00022714"/>
    </source>
</evidence>
<feature type="domain" description="Iron-binding zinc finger CDGSH type" evidence="6">
    <location>
        <begin position="11"/>
        <end position="61"/>
    </location>
</feature>
<reference evidence="7 10" key="2">
    <citation type="submission" date="2018-01" db="EMBL/GenBank/DDBJ databases">
        <title>Species boundaries and ecological features among Paraburkholderia terrae DSMZ17804T, P. hospita DSMZ17164T and P. caribensis DSMZ13236T.</title>
        <authorList>
            <person name="Pratama A.A."/>
        </authorList>
    </citation>
    <scope>NUCLEOTIDE SEQUENCE [LARGE SCALE GENOMIC DNA]</scope>
    <source>
        <strain evidence="7 10">DSM 17164</strain>
    </source>
</reference>
<evidence type="ECO:0000259" key="6">
    <source>
        <dbReference type="SMART" id="SM00704"/>
    </source>
</evidence>
<dbReference type="AlphaFoldDB" id="A0AAN1JBB8"/>
<evidence type="ECO:0000256" key="2">
    <source>
        <dbReference type="ARBA" id="ARBA00022723"/>
    </source>
</evidence>
<keyword evidence="2" id="KW-0479">Metal-binding</keyword>
<organism evidence="7 10">
    <name type="scientific">Paraburkholderia hospita</name>
    <dbReference type="NCBI Taxonomy" id="169430"/>
    <lineage>
        <taxon>Bacteria</taxon>
        <taxon>Pseudomonadati</taxon>
        <taxon>Pseudomonadota</taxon>
        <taxon>Betaproteobacteria</taxon>
        <taxon>Burkholderiales</taxon>
        <taxon>Burkholderiaceae</taxon>
        <taxon>Paraburkholderia</taxon>
    </lineage>
</organism>
<proteinExistence type="predicted"/>
<gene>
    <name evidence="7" type="ORF">C2L64_20225</name>
    <name evidence="8" type="ORF">WQE_29483</name>
</gene>
<dbReference type="Gene3D" id="3.40.5.90">
    <property type="entry name" value="CDGSH iron-sulfur domain, mitoNEET-type"/>
    <property type="match status" value="1"/>
</dbReference>
<evidence type="ECO:0000313" key="8">
    <source>
        <dbReference type="EMBL" id="EIM97364.1"/>
    </source>
</evidence>
<keyword evidence="3" id="KW-0408">Iron</keyword>
<dbReference type="GO" id="GO:0046872">
    <property type="term" value="F:metal ion binding"/>
    <property type="evidence" value="ECO:0007669"/>
    <property type="project" value="UniProtKB-KW"/>
</dbReference>
<keyword evidence="1" id="KW-0001">2Fe-2S</keyword>
<dbReference type="InterPro" id="IPR042216">
    <property type="entry name" value="MitoNEET_CISD"/>
</dbReference>
<reference evidence="8 9" key="1">
    <citation type="journal article" date="2012" name="J. Bacteriol.">
        <title>Draft Genome Sequence of the Soil Bacterium Burkholderia terrae Strain BS001, Which Interacts with Fungal Surface Structures.</title>
        <authorList>
            <person name="Nazir R."/>
            <person name="Hansen M.A."/>
            <person name="Sorensen S."/>
            <person name="van Elsas J.D."/>
        </authorList>
    </citation>
    <scope>NUCLEOTIDE SEQUENCE [LARGE SCALE GENOMIC DNA]</scope>
    <source>
        <strain evidence="8 9">BS001</strain>
    </source>
</reference>
<keyword evidence="9" id="KW-1185">Reference proteome</keyword>
<dbReference type="Proteomes" id="UP000004980">
    <property type="component" value="Unassembled WGS sequence"/>
</dbReference>
<name>A0AAN1JBB8_9BURK</name>
<evidence type="ECO:0000256" key="3">
    <source>
        <dbReference type="ARBA" id="ARBA00023004"/>
    </source>
</evidence>
<dbReference type="Pfam" id="PF09360">
    <property type="entry name" value="zf-CDGSH"/>
    <property type="match status" value="1"/>
</dbReference>
<evidence type="ECO:0000313" key="7">
    <source>
        <dbReference type="EMBL" id="AUT70711.1"/>
    </source>
</evidence>
<evidence type="ECO:0000256" key="5">
    <source>
        <dbReference type="SAM" id="MobiDB-lite"/>
    </source>
</evidence>